<dbReference type="NCBIfam" id="NF005209">
    <property type="entry name" value="PRK06680.1"/>
    <property type="match status" value="1"/>
</dbReference>
<evidence type="ECO:0000256" key="6">
    <source>
        <dbReference type="ARBA" id="ARBA00022576"/>
    </source>
</evidence>
<evidence type="ECO:0000256" key="3">
    <source>
        <dbReference type="ARBA" id="ARBA00011738"/>
    </source>
</evidence>
<reference evidence="13 14" key="1">
    <citation type="submission" date="2019-08" db="EMBL/GenBank/DDBJ databases">
        <title>Bacillus genomes from the desert of Cuatro Cienegas, Coahuila.</title>
        <authorList>
            <person name="Olmedo-Alvarez G."/>
        </authorList>
    </citation>
    <scope>NUCLEOTIDE SEQUENCE [LARGE SCALE GENOMIC DNA]</scope>
    <source>
        <strain evidence="13 14">CH446_14T</strain>
    </source>
</reference>
<dbReference type="PANTHER" id="PTHR42743:SF10">
    <property type="entry name" value="D-ALANINE AMINOTRANSFERASE"/>
    <property type="match status" value="1"/>
</dbReference>
<evidence type="ECO:0000256" key="8">
    <source>
        <dbReference type="ARBA" id="ARBA00022898"/>
    </source>
</evidence>
<dbReference type="InterPro" id="IPR043131">
    <property type="entry name" value="BCAT-like_N"/>
</dbReference>
<evidence type="ECO:0000256" key="9">
    <source>
        <dbReference type="ARBA" id="ARBA00047911"/>
    </source>
</evidence>
<evidence type="ECO:0000256" key="1">
    <source>
        <dbReference type="ARBA" id="ARBA00001933"/>
    </source>
</evidence>
<dbReference type="GO" id="GO:0008652">
    <property type="term" value="P:amino acid biosynthetic process"/>
    <property type="evidence" value="ECO:0007669"/>
    <property type="project" value="UniProtKB-ARBA"/>
</dbReference>
<dbReference type="Proteomes" id="UP000322139">
    <property type="component" value="Unassembled WGS sequence"/>
</dbReference>
<dbReference type="Gene3D" id="3.20.10.10">
    <property type="entry name" value="D-amino Acid Aminotransferase, subunit A, domain 2"/>
    <property type="match status" value="1"/>
</dbReference>
<dbReference type="GO" id="GO:0046416">
    <property type="term" value="P:D-amino acid metabolic process"/>
    <property type="evidence" value="ECO:0007669"/>
    <property type="project" value="InterPro"/>
</dbReference>
<keyword evidence="6 13" id="KW-0032">Aminotransferase</keyword>
<evidence type="ECO:0000256" key="10">
    <source>
        <dbReference type="RuleBase" id="RU004106"/>
    </source>
</evidence>
<evidence type="ECO:0000256" key="4">
    <source>
        <dbReference type="ARBA" id="ARBA00012874"/>
    </source>
</evidence>
<dbReference type="InterPro" id="IPR001544">
    <property type="entry name" value="Aminotrans_IV"/>
</dbReference>
<dbReference type="EMBL" id="VTER01000011">
    <property type="protein sequence ID" value="TYS45323.1"/>
    <property type="molecule type" value="Genomic_DNA"/>
</dbReference>
<gene>
    <name evidence="13" type="primary">dat</name>
    <name evidence="13" type="ORF">FZD51_19665</name>
</gene>
<comment type="caution">
    <text evidence="13">The sequence shown here is derived from an EMBL/GenBank/DDBJ whole genome shotgun (WGS) entry which is preliminary data.</text>
</comment>
<dbReference type="GO" id="GO:0046394">
    <property type="term" value="P:carboxylic acid biosynthetic process"/>
    <property type="evidence" value="ECO:0007669"/>
    <property type="project" value="UniProtKB-ARBA"/>
</dbReference>
<dbReference type="InterPro" id="IPR050571">
    <property type="entry name" value="Class-IV_PLP-Dep_Aminotrnsfr"/>
</dbReference>
<dbReference type="Pfam" id="PF01063">
    <property type="entry name" value="Aminotran_4"/>
    <property type="match status" value="1"/>
</dbReference>
<proteinExistence type="inferred from homology"/>
<dbReference type="FunFam" id="3.30.470.10:FF:000009">
    <property type="entry name" value="D-alanine aminotransferase"/>
    <property type="match status" value="1"/>
</dbReference>
<evidence type="ECO:0000313" key="14">
    <source>
        <dbReference type="Proteomes" id="UP000322139"/>
    </source>
</evidence>
<dbReference type="RefSeq" id="WP_148976328.1">
    <property type="nucleotide sequence ID" value="NZ_JBNIKT010000025.1"/>
</dbReference>
<dbReference type="InterPro" id="IPR043132">
    <property type="entry name" value="BCAT-like_C"/>
</dbReference>
<dbReference type="GO" id="GO:0030170">
    <property type="term" value="F:pyridoxal phosphate binding"/>
    <property type="evidence" value="ECO:0007669"/>
    <property type="project" value="InterPro"/>
</dbReference>
<dbReference type="EC" id="2.6.1.21" evidence="4 12"/>
<dbReference type="InterPro" id="IPR018300">
    <property type="entry name" value="Aminotrans_IV_CS"/>
</dbReference>
<comment type="function">
    <text evidence="12">Acts on the D-isomers of alanine, leucine, aspartate, glutamate, aminobutyrate, norvaline and asparagine. The enzyme transfers an amino group from a substrate D-amino acid to the pyridoxal phosphate cofactor to form pyridoxamine and an alpha-keto acid in the first half-reaction.</text>
</comment>
<evidence type="ECO:0000256" key="7">
    <source>
        <dbReference type="ARBA" id="ARBA00022679"/>
    </source>
</evidence>
<keyword evidence="7 13" id="KW-0808">Transferase</keyword>
<dbReference type="InterPro" id="IPR005784">
    <property type="entry name" value="D_amino_transT"/>
</dbReference>
<accession>A0A5D4R1U1</accession>
<dbReference type="Gene3D" id="3.30.470.10">
    <property type="match status" value="1"/>
</dbReference>
<comment type="similarity">
    <text evidence="2 10">Belongs to the class-IV pyridoxal-phosphate-dependent aminotransferase family.</text>
</comment>
<dbReference type="PROSITE" id="PS00770">
    <property type="entry name" value="AA_TRANSFER_CLASS_4"/>
    <property type="match status" value="1"/>
</dbReference>
<dbReference type="FunFam" id="3.20.10.10:FF:000002">
    <property type="entry name" value="D-alanine aminotransferase"/>
    <property type="match status" value="1"/>
</dbReference>
<protein>
    <recommendedName>
        <fullName evidence="5 12">D-alanine aminotransferase</fullName>
        <ecNumber evidence="4 12">2.6.1.21</ecNumber>
    </recommendedName>
</protein>
<dbReference type="GO" id="GO:0005829">
    <property type="term" value="C:cytosol"/>
    <property type="evidence" value="ECO:0007669"/>
    <property type="project" value="TreeGrafter"/>
</dbReference>
<comment type="subunit">
    <text evidence="3">Homodimer.</text>
</comment>
<evidence type="ECO:0000313" key="13">
    <source>
        <dbReference type="EMBL" id="TYS45323.1"/>
    </source>
</evidence>
<dbReference type="PANTHER" id="PTHR42743">
    <property type="entry name" value="AMINO-ACID AMINOTRANSFERASE"/>
    <property type="match status" value="1"/>
</dbReference>
<organism evidence="13 14">
    <name type="scientific">Bacillus infantis</name>
    <dbReference type="NCBI Taxonomy" id="324767"/>
    <lineage>
        <taxon>Bacteria</taxon>
        <taxon>Bacillati</taxon>
        <taxon>Bacillota</taxon>
        <taxon>Bacilli</taxon>
        <taxon>Bacillales</taxon>
        <taxon>Bacillaceae</taxon>
        <taxon>Bacillus</taxon>
    </lineage>
</organism>
<keyword evidence="8 11" id="KW-0663">Pyridoxal phosphate</keyword>
<evidence type="ECO:0000256" key="12">
    <source>
        <dbReference type="RuleBase" id="RU004520"/>
    </source>
</evidence>
<evidence type="ECO:0000256" key="11">
    <source>
        <dbReference type="RuleBase" id="RU004516"/>
    </source>
</evidence>
<dbReference type="CDD" id="cd01558">
    <property type="entry name" value="D-AAT_like"/>
    <property type="match status" value="1"/>
</dbReference>
<comment type="cofactor">
    <cofactor evidence="1 11">
        <name>pyridoxal 5'-phosphate</name>
        <dbReference type="ChEBI" id="CHEBI:597326"/>
    </cofactor>
</comment>
<dbReference type="SUPFAM" id="SSF56752">
    <property type="entry name" value="D-aminoacid aminotransferase-like PLP-dependent enzymes"/>
    <property type="match status" value="1"/>
</dbReference>
<dbReference type="InterPro" id="IPR036038">
    <property type="entry name" value="Aminotransferase-like"/>
</dbReference>
<dbReference type="AlphaFoldDB" id="A0A5D4R1U1"/>
<sequence length="291" mass="32093">MEYAILNGKLIERKDAKVDIEDRGYQFGDGVYEVIRVYNGKMFTAEEHLNRLSESCEKIGLNPGFTKAELKTKLEELIGKNKIGFGTVYLQYSRGISPRNHAFPGSEVPAAFVAYTREAARPEENMKSGIKAIVTEDIRWLRCDIKSLNLLGNLLAKQKAAQSGCFEAIQHRGHTVTEGSSSNIFIVSGGKLVTHPADHYILNGISRQKVLEISRENDIPFEEKAFTIDELLGADEIFISSTTAEVMPVIGIDGSPVKNGKPGKLTQKLQGLFLEKIEKECGSIQTGALNS</sequence>
<dbReference type="GO" id="GO:0047810">
    <property type="term" value="F:D-alanine-2-oxoglutarate aminotransferase activity"/>
    <property type="evidence" value="ECO:0007669"/>
    <property type="project" value="UniProtKB-EC"/>
</dbReference>
<comment type="catalytic activity">
    <reaction evidence="9 12">
        <text>D-alanine + 2-oxoglutarate = D-glutamate + pyruvate</text>
        <dbReference type="Rhea" id="RHEA:15869"/>
        <dbReference type="ChEBI" id="CHEBI:15361"/>
        <dbReference type="ChEBI" id="CHEBI:16810"/>
        <dbReference type="ChEBI" id="CHEBI:29986"/>
        <dbReference type="ChEBI" id="CHEBI:57416"/>
        <dbReference type="EC" id="2.6.1.21"/>
    </reaction>
</comment>
<dbReference type="NCBIfam" id="TIGR01121">
    <property type="entry name" value="D_amino_aminoT"/>
    <property type="match status" value="1"/>
</dbReference>
<evidence type="ECO:0000256" key="2">
    <source>
        <dbReference type="ARBA" id="ARBA00009320"/>
    </source>
</evidence>
<evidence type="ECO:0000256" key="5">
    <source>
        <dbReference type="ARBA" id="ARBA00021779"/>
    </source>
</evidence>
<name>A0A5D4R1U1_9BACI</name>